<reference evidence="4 5" key="1">
    <citation type="submission" date="2018-08" db="EMBL/GenBank/DDBJ databases">
        <title>Murine metabolic-syndrome-specific gut microbial biobank.</title>
        <authorList>
            <person name="Liu C."/>
        </authorList>
    </citation>
    <scope>NUCLEOTIDE SEQUENCE [LARGE SCALE GENOMIC DNA]</scope>
    <source>
        <strain evidence="4 5">583</strain>
    </source>
</reference>
<feature type="domain" description="ABC transporter" evidence="3">
    <location>
        <begin position="4"/>
        <end position="260"/>
    </location>
</feature>
<evidence type="ECO:0000256" key="2">
    <source>
        <dbReference type="ARBA" id="ARBA00022840"/>
    </source>
</evidence>
<dbReference type="AlphaFoldDB" id="A0A845QU86"/>
<dbReference type="InterPro" id="IPR032781">
    <property type="entry name" value="ABC_tran_Xtn"/>
</dbReference>
<dbReference type="FunFam" id="3.40.50.300:FF:000011">
    <property type="entry name" value="Putative ABC transporter ATP-binding component"/>
    <property type="match status" value="1"/>
</dbReference>
<accession>A0A845QU86</accession>
<dbReference type="PROSITE" id="PS50893">
    <property type="entry name" value="ABC_TRANSPORTER_2"/>
    <property type="match status" value="2"/>
</dbReference>
<dbReference type="GO" id="GO:0005524">
    <property type="term" value="F:ATP binding"/>
    <property type="evidence" value="ECO:0007669"/>
    <property type="project" value="UniProtKB-KW"/>
</dbReference>
<keyword evidence="2 4" id="KW-0067">ATP-binding</keyword>
<comment type="caution">
    <text evidence="4">The sequence shown here is derived from an EMBL/GenBank/DDBJ whole genome shotgun (WGS) entry which is preliminary data.</text>
</comment>
<sequence length="518" mass="59405">MSILTVKNLTHGFGDRALFDNVSFRLLKGEHIGLIGANGEGKSTFMNIITGKITPDEGDIEWSKRVRIGYLDQHTVLKKGMTIRDTLKSAFSYLFDLEKEMNAICDEMANATPERLEILLEDMGTIQDILTNNDFYIIDAKVEEIGRGLGLDAIGFEKDVNDLSGGQRTKVLLAKLLLEKPDILLLDEPTNYLDYEHIEWLKTYLNDYENAFILISHDIPFLNSVINLIYHMENQKLDRYVGDYDDFMKVYEMKKKQIEAAYKKQQQEIAGLKDFVARNKARVSTRNMAMSRQKKLDNMDIIELDREKPKPEFNFKEARTPSKLIFQTNDLVIGYDEPLTKPLNIRMERKQKIAIVGANGIGKTTLLKSILGEIKPISGTVEKGQNQYIGYFQQEIKKDNYNTCIDEMWSEFPGFNQYEIRSALAKCGLTTKHIESKVVVLSGGEQAKVRLCKLINKETNILILDEPTNHLDKDAKSELKRALKEYNGTILLISHEPEFYNDIVTDIWNCENWTTKIV</sequence>
<dbReference type="PROSITE" id="PS00211">
    <property type="entry name" value="ABC_TRANSPORTER_1"/>
    <property type="match status" value="2"/>
</dbReference>
<dbReference type="InterPro" id="IPR003593">
    <property type="entry name" value="AAA+_ATPase"/>
</dbReference>
<dbReference type="FunFam" id="3.40.50.300:FF:000905">
    <property type="entry name" value="Heme ABC transporter ATP-binding protein"/>
    <property type="match status" value="1"/>
</dbReference>
<dbReference type="InterPro" id="IPR051309">
    <property type="entry name" value="ABCF_ATPase"/>
</dbReference>
<dbReference type="GO" id="GO:0016887">
    <property type="term" value="F:ATP hydrolysis activity"/>
    <property type="evidence" value="ECO:0007669"/>
    <property type="project" value="InterPro"/>
</dbReference>
<dbReference type="Pfam" id="PF00005">
    <property type="entry name" value="ABC_tran"/>
    <property type="match status" value="2"/>
</dbReference>
<dbReference type="SMART" id="SM00382">
    <property type="entry name" value="AAA"/>
    <property type="match status" value="2"/>
</dbReference>
<organism evidence="4 5">
    <name type="scientific">Senegalia massiliensis</name>
    <dbReference type="NCBI Taxonomy" id="1720316"/>
    <lineage>
        <taxon>Bacteria</taxon>
        <taxon>Bacillati</taxon>
        <taxon>Bacillota</taxon>
        <taxon>Clostridia</taxon>
        <taxon>Eubacteriales</taxon>
        <taxon>Clostridiaceae</taxon>
        <taxon>Senegalia</taxon>
    </lineage>
</organism>
<dbReference type="InterPro" id="IPR003439">
    <property type="entry name" value="ABC_transporter-like_ATP-bd"/>
</dbReference>
<dbReference type="RefSeq" id="WP_160196909.1">
    <property type="nucleotide sequence ID" value="NZ_QXXA01000006.1"/>
</dbReference>
<evidence type="ECO:0000256" key="1">
    <source>
        <dbReference type="ARBA" id="ARBA00022741"/>
    </source>
</evidence>
<name>A0A845QU86_9CLOT</name>
<dbReference type="InterPro" id="IPR017871">
    <property type="entry name" value="ABC_transporter-like_CS"/>
</dbReference>
<dbReference type="Pfam" id="PF12848">
    <property type="entry name" value="ABC_tran_Xtn"/>
    <property type="match status" value="1"/>
</dbReference>
<keyword evidence="1" id="KW-0547">Nucleotide-binding</keyword>
<protein>
    <submittedName>
        <fullName evidence="4">ABC transporter ATP-binding protein</fullName>
    </submittedName>
</protein>
<dbReference type="PANTHER" id="PTHR42855">
    <property type="entry name" value="ABC TRANSPORTER ATP-BINDING SUBUNIT"/>
    <property type="match status" value="1"/>
</dbReference>
<proteinExistence type="predicted"/>
<keyword evidence="5" id="KW-1185">Reference proteome</keyword>
<evidence type="ECO:0000313" key="5">
    <source>
        <dbReference type="Proteomes" id="UP000467132"/>
    </source>
</evidence>
<dbReference type="Gene3D" id="3.40.50.300">
    <property type="entry name" value="P-loop containing nucleotide triphosphate hydrolases"/>
    <property type="match status" value="2"/>
</dbReference>
<feature type="domain" description="ABC transporter" evidence="3">
    <location>
        <begin position="320"/>
        <end position="517"/>
    </location>
</feature>
<dbReference type="PANTHER" id="PTHR42855:SF2">
    <property type="entry name" value="DRUG RESISTANCE ABC TRANSPORTER,ATP-BINDING PROTEIN"/>
    <property type="match status" value="1"/>
</dbReference>
<dbReference type="EMBL" id="QXXA01000006">
    <property type="protein sequence ID" value="NBI06427.1"/>
    <property type="molecule type" value="Genomic_DNA"/>
</dbReference>
<evidence type="ECO:0000313" key="4">
    <source>
        <dbReference type="EMBL" id="NBI06427.1"/>
    </source>
</evidence>
<dbReference type="OrthoDB" id="9801441at2"/>
<dbReference type="CDD" id="cd03221">
    <property type="entry name" value="ABCF_EF-3"/>
    <property type="match status" value="2"/>
</dbReference>
<gene>
    <name evidence="4" type="ORF">D3Z33_06070</name>
</gene>
<dbReference type="InterPro" id="IPR027417">
    <property type="entry name" value="P-loop_NTPase"/>
</dbReference>
<evidence type="ECO:0000259" key="3">
    <source>
        <dbReference type="PROSITE" id="PS50893"/>
    </source>
</evidence>
<dbReference type="Proteomes" id="UP000467132">
    <property type="component" value="Unassembled WGS sequence"/>
</dbReference>
<dbReference type="SUPFAM" id="SSF52540">
    <property type="entry name" value="P-loop containing nucleoside triphosphate hydrolases"/>
    <property type="match status" value="2"/>
</dbReference>